<dbReference type="PROSITE" id="PS51450">
    <property type="entry name" value="LRR"/>
    <property type="match status" value="1"/>
</dbReference>
<accession>A0A8S1DGH5</accession>
<evidence type="ECO:0000256" key="1">
    <source>
        <dbReference type="ARBA" id="ARBA00007343"/>
    </source>
</evidence>
<dbReference type="EMBL" id="CADEPI010000137">
    <property type="protein sequence ID" value="CAB3376923.1"/>
    <property type="molecule type" value="Genomic_DNA"/>
</dbReference>
<dbReference type="AlphaFoldDB" id="A0A8S1DGH5"/>
<keyword evidence="2" id="KW-0433">Leucine-rich repeat</keyword>
<dbReference type="SUPFAM" id="SSF52058">
    <property type="entry name" value="L domain-like"/>
    <property type="match status" value="1"/>
</dbReference>
<dbReference type="InterPro" id="IPR032675">
    <property type="entry name" value="LRR_dom_sf"/>
</dbReference>
<evidence type="ECO:0000256" key="2">
    <source>
        <dbReference type="ARBA" id="ARBA00022614"/>
    </source>
</evidence>
<dbReference type="PANTHER" id="PTHR45930:SF4">
    <property type="entry name" value="ADHESION G PROTEIN-COUPLED RECEPTOR A3"/>
    <property type="match status" value="1"/>
</dbReference>
<evidence type="ECO:0000313" key="7">
    <source>
        <dbReference type="Proteomes" id="UP000494165"/>
    </source>
</evidence>
<dbReference type="InterPro" id="IPR000483">
    <property type="entry name" value="Cys-rich_flank_reg_C"/>
</dbReference>
<keyword evidence="7" id="KW-1185">Reference proteome</keyword>
<organism evidence="6 7">
    <name type="scientific">Cloeon dipterum</name>
    <dbReference type="NCBI Taxonomy" id="197152"/>
    <lineage>
        <taxon>Eukaryota</taxon>
        <taxon>Metazoa</taxon>
        <taxon>Ecdysozoa</taxon>
        <taxon>Arthropoda</taxon>
        <taxon>Hexapoda</taxon>
        <taxon>Insecta</taxon>
        <taxon>Pterygota</taxon>
        <taxon>Palaeoptera</taxon>
        <taxon>Ephemeroptera</taxon>
        <taxon>Pisciforma</taxon>
        <taxon>Baetidae</taxon>
        <taxon>Cloeon</taxon>
    </lineage>
</organism>
<dbReference type="OrthoDB" id="5954366at2759"/>
<gene>
    <name evidence="6" type="ORF">CLODIP_2_CD10098</name>
</gene>
<protein>
    <recommendedName>
        <fullName evidence="5">LRRCT domain-containing protein</fullName>
    </recommendedName>
</protein>
<reference evidence="6 7" key="1">
    <citation type="submission" date="2020-04" db="EMBL/GenBank/DDBJ databases">
        <authorList>
            <person name="Alioto T."/>
            <person name="Alioto T."/>
            <person name="Gomez Garrido J."/>
        </authorList>
    </citation>
    <scope>NUCLEOTIDE SEQUENCE [LARGE SCALE GENOMIC DNA]</scope>
</reference>
<feature type="domain" description="LRRCT" evidence="5">
    <location>
        <begin position="82"/>
        <end position="131"/>
    </location>
</feature>
<evidence type="ECO:0000256" key="4">
    <source>
        <dbReference type="ARBA" id="ARBA00023170"/>
    </source>
</evidence>
<evidence type="ECO:0000313" key="6">
    <source>
        <dbReference type="EMBL" id="CAB3376923.1"/>
    </source>
</evidence>
<dbReference type="Proteomes" id="UP000494165">
    <property type="component" value="Unassembled WGS sequence"/>
</dbReference>
<name>A0A8S1DGH5_9INSE</name>
<dbReference type="Gene3D" id="3.80.10.10">
    <property type="entry name" value="Ribonuclease Inhibitor"/>
    <property type="match status" value="1"/>
</dbReference>
<evidence type="ECO:0000256" key="3">
    <source>
        <dbReference type="ARBA" id="ARBA00022729"/>
    </source>
</evidence>
<dbReference type="PANTHER" id="PTHR45930">
    <property type="entry name" value="G-PROTEIN COUPLED RECEPTOR 124-LIKE PROTEIN"/>
    <property type="match status" value="1"/>
</dbReference>
<comment type="caution">
    <text evidence="6">The sequence shown here is derived from an EMBL/GenBank/DDBJ whole genome shotgun (WGS) entry which is preliminary data.</text>
</comment>
<dbReference type="GO" id="GO:0005886">
    <property type="term" value="C:plasma membrane"/>
    <property type="evidence" value="ECO:0007669"/>
    <property type="project" value="TreeGrafter"/>
</dbReference>
<dbReference type="InterPro" id="IPR001611">
    <property type="entry name" value="Leu-rich_rpt"/>
</dbReference>
<dbReference type="SMART" id="SM00082">
    <property type="entry name" value="LRRCT"/>
    <property type="match status" value="1"/>
</dbReference>
<sequence length="131" mass="15338">MLRTLGLNDNRMETVDEMLFWNNSFLEILDLSNNRIHSINPEAFKQNRKLYFLNLSGNNLTHVDAAILSEMPNLRIIQLDDNPWHCDCKLAPLREWFVGKSVDLTQTRCDEPETLRGRPWSEIKSEEFVCS</sequence>
<evidence type="ECO:0000259" key="5">
    <source>
        <dbReference type="SMART" id="SM00082"/>
    </source>
</evidence>
<keyword evidence="4" id="KW-0675">Receptor</keyword>
<keyword evidence="3" id="KW-0732">Signal</keyword>
<dbReference type="InterPro" id="IPR051963">
    <property type="entry name" value="Adhesion_GPCR_A"/>
</dbReference>
<dbReference type="GO" id="GO:0007166">
    <property type="term" value="P:cell surface receptor signaling pathway"/>
    <property type="evidence" value="ECO:0007669"/>
    <property type="project" value="TreeGrafter"/>
</dbReference>
<proteinExistence type="inferred from homology"/>
<comment type="similarity">
    <text evidence="1">Belongs to the G-protein coupled receptor 2 family. Adhesion G-protein coupled receptor (ADGR) subfamily.</text>
</comment>
<dbReference type="Pfam" id="PF13855">
    <property type="entry name" value="LRR_8"/>
    <property type="match status" value="1"/>
</dbReference>